<dbReference type="AlphaFoldDB" id="A0A542CSH1"/>
<dbReference type="InterPro" id="IPR036388">
    <property type="entry name" value="WH-like_DNA-bd_sf"/>
</dbReference>
<reference evidence="5 6" key="1">
    <citation type="submission" date="2019-06" db="EMBL/GenBank/DDBJ databases">
        <title>Sequencing the genomes of 1000 actinobacteria strains.</title>
        <authorList>
            <person name="Klenk H.-P."/>
        </authorList>
    </citation>
    <scope>NUCLEOTIDE SEQUENCE [LARGE SCALE GENOMIC DNA]</scope>
    <source>
        <strain evidence="5 6">DSM 45679</strain>
    </source>
</reference>
<dbReference type="PROSITE" id="PS50043">
    <property type="entry name" value="HTH_LUXR_2"/>
    <property type="match status" value="1"/>
</dbReference>
<dbReference type="Pfam" id="PF00196">
    <property type="entry name" value="GerE"/>
    <property type="match status" value="1"/>
</dbReference>
<name>A0A542CSH1_AMYCI</name>
<dbReference type="PANTHER" id="PTHR44688:SF16">
    <property type="entry name" value="DNA-BINDING TRANSCRIPTIONAL ACTIVATOR DEVR_DOSR"/>
    <property type="match status" value="1"/>
</dbReference>
<accession>A0A542CSH1</accession>
<dbReference type="PRINTS" id="PR00038">
    <property type="entry name" value="HTHLUXR"/>
</dbReference>
<keyword evidence="3" id="KW-0804">Transcription</keyword>
<evidence type="ECO:0000256" key="3">
    <source>
        <dbReference type="ARBA" id="ARBA00023163"/>
    </source>
</evidence>
<keyword evidence="1" id="KW-0805">Transcription regulation</keyword>
<dbReference type="CDD" id="cd06170">
    <property type="entry name" value="LuxR_C_like"/>
    <property type="match status" value="1"/>
</dbReference>
<dbReference type="Proteomes" id="UP000320876">
    <property type="component" value="Unassembled WGS sequence"/>
</dbReference>
<protein>
    <submittedName>
        <fullName evidence="5">GAF domain-containing protein</fullName>
    </submittedName>
</protein>
<dbReference type="Gene3D" id="3.30.450.40">
    <property type="match status" value="1"/>
</dbReference>
<sequence length="343" mass="37153">MEPLCVAAAMRIGYAMGTAAEVEWEEMFEALASAIPEVCAAQVTGWDPIARRFVVVAERGYRKSISQDLAHALPRTRWGVQLFASRMPLLMDDMPQHFRASPHYQEKLRPAGFEDGLSATLRSEAGRRVGMLHLNAPVRQAFGERAREFVAQVGPALARRVDPLRCPQLDGRFGREWTASRLVPGGEFLPLAGREPSPLARDPRIVELAESFRAMWAAWLAFLWPDAAGWHRAAMLNVVDTNRSGVVVASTPFANELGLTGREVDVATGIVAGLSNQAIADELVVSRRTVETYVERLLGKLGCASRGEAAGVAVRAGLVRPSTGGGGVGALPRLTRGATLPWP</sequence>
<proteinExistence type="predicted"/>
<dbReference type="InterPro" id="IPR016032">
    <property type="entry name" value="Sig_transdc_resp-reg_C-effctor"/>
</dbReference>
<gene>
    <name evidence="5" type="ORF">FB471_5903</name>
</gene>
<evidence type="ECO:0000256" key="2">
    <source>
        <dbReference type="ARBA" id="ARBA00023125"/>
    </source>
</evidence>
<dbReference type="GO" id="GO:0003677">
    <property type="term" value="F:DNA binding"/>
    <property type="evidence" value="ECO:0007669"/>
    <property type="project" value="UniProtKB-KW"/>
</dbReference>
<evidence type="ECO:0000256" key="1">
    <source>
        <dbReference type="ARBA" id="ARBA00023015"/>
    </source>
</evidence>
<feature type="domain" description="HTH luxR-type" evidence="4">
    <location>
        <begin position="252"/>
        <end position="317"/>
    </location>
</feature>
<dbReference type="Gene3D" id="1.10.10.10">
    <property type="entry name" value="Winged helix-like DNA-binding domain superfamily/Winged helix DNA-binding domain"/>
    <property type="match status" value="1"/>
</dbReference>
<evidence type="ECO:0000259" key="4">
    <source>
        <dbReference type="PROSITE" id="PS50043"/>
    </source>
</evidence>
<dbReference type="PROSITE" id="PS00622">
    <property type="entry name" value="HTH_LUXR_1"/>
    <property type="match status" value="1"/>
</dbReference>
<dbReference type="RefSeq" id="WP_142002840.1">
    <property type="nucleotide sequence ID" value="NZ_VFML01000002.1"/>
</dbReference>
<dbReference type="InterPro" id="IPR029016">
    <property type="entry name" value="GAF-like_dom_sf"/>
</dbReference>
<dbReference type="SUPFAM" id="SSF55781">
    <property type="entry name" value="GAF domain-like"/>
    <property type="match status" value="1"/>
</dbReference>
<dbReference type="SUPFAM" id="SSF46894">
    <property type="entry name" value="C-terminal effector domain of the bipartite response regulators"/>
    <property type="match status" value="1"/>
</dbReference>
<organism evidence="5 6">
    <name type="scientific">Amycolatopsis cihanbeyliensis</name>
    <dbReference type="NCBI Taxonomy" id="1128664"/>
    <lineage>
        <taxon>Bacteria</taxon>
        <taxon>Bacillati</taxon>
        <taxon>Actinomycetota</taxon>
        <taxon>Actinomycetes</taxon>
        <taxon>Pseudonocardiales</taxon>
        <taxon>Pseudonocardiaceae</taxon>
        <taxon>Amycolatopsis</taxon>
    </lineage>
</organism>
<comment type="caution">
    <text evidence="5">The sequence shown here is derived from an EMBL/GenBank/DDBJ whole genome shotgun (WGS) entry which is preliminary data.</text>
</comment>
<dbReference type="InterPro" id="IPR000792">
    <property type="entry name" value="Tscrpt_reg_LuxR_C"/>
</dbReference>
<dbReference type="GO" id="GO:0006355">
    <property type="term" value="P:regulation of DNA-templated transcription"/>
    <property type="evidence" value="ECO:0007669"/>
    <property type="project" value="InterPro"/>
</dbReference>
<dbReference type="SMART" id="SM00421">
    <property type="entry name" value="HTH_LUXR"/>
    <property type="match status" value="1"/>
</dbReference>
<dbReference type="EMBL" id="VFML01000002">
    <property type="protein sequence ID" value="TQI93761.1"/>
    <property type="molecule type" value="Genomic_DNA"/>
</dbReference>
<keyword evidence="2" id="KW-0238">DNA-binding</keyword>
<keyword evidence="6" id="KW-1185">Reference proteome</keyword>
<dbReference type="OrthoDB" id="3660806at2"/>
<evidence type="ECO:0000313" key="6">
    <source>
        <dbReference type="Proteomes" id="UP000320876"/>
    </source>
</evidence>
<dbReference type="PANTHER" id="PTHR44688">
    <property type="entry name" value="DNA-BINDING TRANSCRIPTIONAL ACTIVATOR DEVR_DOSR"/>
    <property type="match status" value="1"/>
</dbReference>
<evidence type="ECO:0000313" key="5">
    <source>
        <dbReference type="EMBL" id="TQI93761.1"/>
    </source>
</evidence>